<comment type="caution">
    <text evidence="3">The sequence shown here is derived from an EMBL/GenBank/DDBJ whole genome shotgun (WGS) entry which is preliminary data.</text>
</comment>
<protein>
    <submittedName>
        <fullName evidence="3">Uncharacterized protein</fullName>
    </submittedName>
</protein>
<feature type="compositionally biased region" description="Polar residues" evidence="1">
    <location>
        <begin position="61"/>
        <end position="81"/>
    </location>
</feature>
<dbReference type="AlphaFoldDB" id="A0A315ED30"/>
<reference evidence="3 4" key="1">
    <citation type="submission" date="2017-04" db="EMBL/GenBank/DDBJ databases">
        <title>Unexpected and diverse lifestyles within the genus Limnohabitans.</title>
        <authorList>
            <person name="Kasalicky V."/>
            <person name="Mehrshad M."/>
            <person name="Andrei S.-A."/>
            <person name="Salcher M."/>
            <person name="Kratochvilova H."/>
            <person name="Simek K."/>
            <person name="Ghai R."/>
        </authorList>
    </citation>
    <scope>NUCLEOTIDE SEQUENCE [LARGE SCALE GENOMIC DNA]</scope>
    <source>
        <strain evidence="3 4">II-B4</strain>
    </source>
</reference>
<dbReference type="OrthoDB" id="8566273at2"/>
<feature type="compositionally biased region" description="Polar residues" evidence="1">
    <location>
        <begin position="104"/>
        <end position="114"/>
    </location>
</feature>
<evidence type="ECO:0000313" key="4">
    <source>
        <dbReference type="Proteomes" id="UP000250790"/>
    </source>
</evidence>
<keyword evidence="4" id="KW-1185">Reference proteome</keyword>
<proteinExistence type="predicted"/>
<evidence type="ECO:0000256" key="1">
    <source>
        <dbReference type="SAM" id="MobiDB-lite"/>
    </source>
</evidence>
<organism evidence="3 4">
    <name type="scientific">Limnohabitans parvus II-B4</name>
    <dbReference type="NCBI Taxonomy" id="1293052"/>
    <lineage>
        <taxon>Bacteria</taxon>
        <taxon>Pseudomonadati</taxon>
        <taxon>Pseudomonadota</taxon>
        <taxon>Betaproteobacteria</taxon>
        <taxon>Burkholderiales</taxon>
        <taxon>Comamonadaceae</taxon>
        <taxon>Limnohabitans</taxon>
    </lineage>
</organism>
<sequence>MNKIFVSVAVLTMALTTSVSAQTYLGNLTANPYLPKAPPQPANTFNNPYGGSHDSPKLYDSQGNFRGNLNSNKYDPDSVTNPYGRYGSKYSNDSINNPYGAGSRYNQDSPNNPYGNGLTIIGR</sequence>
<feature type="signal peptide" evidence="2">
    <location>
        <begin position="1"/>
        <end position="21"/>
    </location>
</feature>
<dbReference type="Proteomes" id="UP000250790">
    <property type="component" value="Unassembled WGS sequence"/>
</dbReference>
<feature type="chain" id="PRO_5016236574" evidence="2">
    <location>
        <begin position="22"/>
        <end position="123"/>
    </location>
</feature>
<feature type="region of interest" description="Disordered" evidence="1">
    <location>
        <begin position="31"/>
        <end position="123"/>
    </location>
</feature>
<accession>A0A315ED30</accession>
<evidence type="ECO:0000313" key="3">
    <source>
        <dbReference type="EMBL" id="PUE55683.1"/>
    </source>
</evidence>
<gene>
    <name evidence="3" type="ORF">B9Z37_03840</name>
</gene>
<name>A0A315ED30_9BURK</name>
<keyword evidence="2" id="KW-0732">Signal</keyword>
<dbReference type="EMBL" id="NESN01000001">
    <property type="protein sequence ID" value="PUE55683.1"/>
    <property type="molecule type" value="Genomic_DNA"/>
</dbReference>
<evidence type="ECO:0000256" key="2">
    <source>
        <dbReference type="SAM" id="SignalP"/>
    </source>
</evidence>
<dbReference type="RefSeq" id="WP_108311673.1">
    <property type="nucleotide sequence ID" value="NZ_NESN01000001.1"/>
</dbReference>